<dbReference type="InterPro" id="IPR013767">
    <property type="entry name" value="PAS_fold"/>
</dbReference>
<dbReference type="EC" id="2.7.13.3" evidence="2"/>
<dbReference type="OrthoDB" id="342253at2157"/>
<name>A0A285NRT9_NATPI</name>
<dbReference type="Gene3D" id="1.10.287.130">
    <property type="match status" value="1"/>
</dbReference>
<dbReference type="SUPFAM" id="SSF55785">
    <property type="entry name" value="PYP-like sensor domain (PAS domain)"/>
    <property type="match status" value="2"/>
</dbReference>
<keyword evidence="11" id="KW-1185">Reference proteome</keyword>
<evidence type="ECO:0000259" key="9">
    <source>
        <dbReference type="PROSITE" id="PS50113"/>
    </source>
</evidence>
<dbReference type="SMART" id="SM00388">
    <property type="entry name" value="HisKA"/>
    <property type="match status" value="1"/>
</dbReference>
<evidence type="ECO:0000256" key="6">
    <source>
        <dbReference type="SAM" id="Coils"/>
    </source>
</evidence>
<dbReference type="InterPro" id="IPR013656">
    <property type="entry name" value="PAS_4"/>
</dbReference>
<dbReference type="Pfam" id="PF00512">
    <property type="entry name" value="HisKA"/>
    <property type="match status" value="1"/>
</dbReference>
<dbReference type="SMART" id="SM00387">
    <property type="entry name" value="HATPase_c"/>
    <property type="match status" value="1"/>
</dbReference>
<dbReference type="SMART" id="SM00091">
    <property type="entry name" value="PAS"/>
    <property type="match status" value="2"/>
</dbReference>
<evidence type="ECO:0000259" key="8">
    <source>
        <dbReference type="PROSITE" id="PS50112"/>
    </source>
</evidence>
<evidence type="ECO:0000313" key="11">
    <source>
        <dbReference type="Proteomes" id="UP000219453"/>
    </source>
</evidence>
<dbReference type="Gene3D" id="3.30.565.10">
    <property type="entry name" value="Histidine kinase-like ATPase, C-terminal domain"/>
    <property type="match status" value="1"/>
</dbReference>
<evidence type="ECO:0000256" key="5">
    <source>
        <dbReference type="ARBA" id="ARBA00023012"/>
    </source>
</evidence>
<feature type="coiled-coil region" evidence="6">
    <location>
        <begin position="531"/>
        <end position="563"/>
    </location>
</feature>
<evidence type="ECO:0000256" key="4">
    <source>
        <dbReference type="ARBA" id="ARBA00022777"/>
    </source>
</evidence>
<protein>
    <recommendedName>
        <fullName evidence="2">histidine kinase</fullName>
        <ecNumber evidence="2">2.7.13.3</ecNumber>
    </recommendedName>
</protein>
<dbReference type="PROSITE" id="PS50112">
    <property type="entry name" value="PAS"/>
    <property type="match status" value="1"/>
</dbReference>
<keyword evidence="5" id="KW-0902">Two-component regulatory system</keyword>
<dbReference type="Gene3D" id="3.30.450.40">
    <property type="match status" value="1"/>
</dbReference>
<dbReference type="InterPro" id="IPR035965">
    <property type="entry name" value="PAS-like_dom_sf"/>
</dbReference>
<dbReference type="GO" id="GO:0000155">
    <property type="term" value="F:phosphorelay sensor kinase activity"/>
    <property type="evidence" value="ECO:0007669"/>
    <property type="project" value="InterPro"/>
</dbReference>
<dbReference type="Pfam" id="PF02518">
    <property type="entry name" value="HATPase_c"/>
    <property type="match status" value="1"/>
</dbReference>
<evidence type="ECO:0000256" key="3">
    <source>
        <dbReference type="ARBA" id="ARBA00022679"/>
    </source>
</evidence>
<evidence type="ECO:0000256" key="1">
    <source>
        <dbReference type="ARBA" id="ARBA00000085"/>
    </source>
</evidence>
<dbReference type="SUPFAM" id="SSF55781">
    <property type="entry name" value="GAF domain-like"/>
    <property type="match status" value="1"/>
</dbReference>
<comment type="catalytic activity">
    <reaction evidence="1">
        <text>ATP + protein L-histidine = ADP + protein N-phospho-L-histidine.</text>
        <dbReference type="EC" id="2.7.13.3"/>
    </reaction>
</comment>
<dbReference type="AlphaFoldDB" id="A0A285NRT9"/>
<dbReference type="InterPro" id="IPR050736">
    <property type="entry name" value="Sensor_HK_Regulatory"/>
</dbReference>
<dbReference type="RefSeq" id="WP_097008369.1">
    <property type="nucleotide sequence ID" value="NZ_OBEJ01000002.1"/>
</dbReference>
<dbReference type="Pfam" id="PF00989">
    <property type="entry name" value="PAS"/>
    <property type="match status" value="1"/>
</dbReference>
<dbReference type="InterPro" id="IPR003661">
    <property type="entry name" value="HisK_dim/P_dom"/>
</dbReference>
<dbReference type="SMART" id="SM00065">
    <property type="entry name" value="GAF"/>
    <property type="match status" value="1"/>
</dbReference>
<dbReference type="PROSITE" id="PS50113">
    <property type="entry name" value="PAC"/>
    <property type="match status" value="2"/>
</dbReference>
<dbReference type="InterPro" id="IPR000700">
    <property type="entry name" value="PAS-assoc_C"/>
</dbReference>
<feature type="domain" description="PAS" evidence="8">
    <location>
        <begin position="124"/>
        <end position="194"/>
    </location>
</feature>
<dbReference type="InterPro" id="IPR003018">
    <property type="entry name" value="GAF"/>
</dbReference>
<feature type="domain" description="PAC" evidence="9">
    <location>
        <begin position="326"/>
        <end position="380"/>
    </location>
</feature>
<evidence type="ECO:0000259" key="7">
    <source>
        <dbReference type="PROSITE" id="PS50109"/>
    </source>
</evidence>
<gene>
    <name evidence="10" type="ORF">SAMN06269185_1374</name>
</gene>
<organism evidence="10 11">
    <name type="scientific">Natronoarchaeum philippinense</name>
    <dbReference type="NCBI Taxonomy" id="558529"/>
    <lineage>
        <taxon>Archaea</taxon>
        <taxon>Methanobacteriati</taxon>
        <taxon>Methanobacteriota</taxon>
        <taxon>Stenosarchaea group</taxon>
        <taxon>Halobacteria</taxon>
        <taxon>Halobacteriales</taxon>
        <taxon>Natronoarchaeaceae</taxon>
    </lineage>
</organism>
<dbReference type="GO" id="GO:0006355">
    <property type="term" value="P:regulation of DNA-templated transcription"/>
    <property type="evidence" value="ECO:0007669"/>
    <property type="project" value="InterPro"/>
</dbReference>
<dbReference type="NCBIfam" id="TIGR00229">
    <property type="entry name" value="sensory_box"/>
    <property type="match status" value="2"/>
</dbReference>
<dbReference type="Proteomes" id="UP000219453">
    <property type="component" value="Unassembled WGS sequence"/>
</dbReference>
<evidence type="ECO:0000313" key="10">
    <source>
        <dbReference type="EMBL" id="SNZ11687.1"/>
    </source>
</evidence>
<dbReference type="PANTHER" id="PTHR43711:SF1">
    <property type="entry name" value="HISTIDINE KINASE 1"/>
    <property type="match status" value="1"/>
</dbReference>
<dbReference type="PROSITE" id="PS50109">
    <property type="entry name" value="HIS_KIN"/>
    <property type="match status" value="1"/>
</dbReference>
<reference evidence="10 11" key="1">
    <citation type="submission" date="2017-09" db="EMBL/GenBank/DDBJ databases">
        <authorList>
            <person name="Ehlers B."/>
            <person name="Leendertz F.H."/>
        </authorList>
    </citation>
    <scope>NUCLEOTIDE SEQUENCE [LARGE SCALE GENOMIC DNA]</scope>
    <source>
        <strain evidence="10 11">DSM 27208</strain>
    </source>
</reference>
<dbReference type="Pfam" id="PF01590">
    <property type="entry name" value="GAF"/>
    <property type="match status" value="1"/>
</dbReference>
<feature type="domain" description="PAC" evidence="9">
    <location>
        <begin position="196"/>
        <end position="251"/>
    </location>
</feature>
<dbReference type="InterPro" id="IPR003594">
    <property type="entry name" value="HATPase_dom"/>
</dbReference>
<dbReference type="InterPro" id="IPR005467">
    <property type="entry name" value="His_kinase_dom"/>
</dbReference>
<keyword evidence="4" id="KW-0418">Kinase</keyword>
<dbReference type="CDD" id="cd00130">
    <property type="entry name" value="PAS"/>
    <property type="match status" value="2"/>
</dbReference>
<accession>A0A285NRT9</accession>
<dbReference type="CDD" id="cd00075">
    <property type="entry name" value="HATPase"/>
    <property type="match status" value="1"/>
</dbReference>
<dbReference type="SMART" id="SM00086">
    <property type="entry name" value="PAC"/>
    <property type="match status" value="2"/>
</dbReference>
<evidence type="ECO:0000256" key="2">
    <source>
        <dbReference type="ARBA" id="ARBA00012438"/>
    </source>
</evidence>
<keyword evidence="3" id="KW-0808">Transferase</keyword>
<dbReference type="EMBL" id="OBEJ01000002">
    <property type="protein sequence ID" value="SNZ11687.1"/>
    <property type="molecule type" value="Genomic_DNA"/>
</dbReference>
<dbReference type="CDD" id="cd00082">
    <property type="entry name" value="HisKA"/>
    <property type="match status" value="1"/>
</dbReference>
<dbReference type="InterPro" id="IPR029016">
    <property type="entry name" value="GAF-like_dom_sf"/>
</dbReference>
<dbReference type="SUPFAM" id="SSF47384">
    <property type="entry name" value="Homodimeric domain of signal transducing histidine kinase"/>
    <property type="match status" value="1"/>
</dbReference>
<dbReference type="InterPro" id="IPR000014">
    <property type="entry name" value="PAS"/>
</dbReference>
<dbReference type="Gene3D" id="3.30.450.20">
    <property type="entry name" value="PAS domain"/>
    <property type="match status" value="2"/>
</dbReference>
<dbReference type="PANTHER" id="PTHR43711">
    <property type="entry name" value="TWO-COMPONENT HISTIDINE KINASE"/>
    <property type="match status" value="1"/>
</dbReference>
<keyword evidence="6" id="KW-0175">Coiled coil</keyword>
<feature type="domain" description="Histidine kinase" evidence="7">
    <location>
        <begin position="563"/>
        <end position="758"/>
    </location>
</feature>
<sequence length="758" mass="84228">MDASGELAVLYVDADRRQSVSTLADDERFEVSATADTAAATERIEARAVHCVVTSPSLDGWLSFAERACENVPVVLVGAEPGDITEAGDAIAEHVRADAVDPVDVLARRIESAVVPATLPAGSNDQFYRDLVHEASDAILVVDEASTIRFVNDTVEELFGYEPDQLRGEPLTTLIPQSLEEDHNEGMDTYLETGERTIDWDYVELPGRHRDGRELTLAISFDEHRRNGERLFSGIVRDVTERNARERRLREYKRQFDAVFGDPDSFIILLDPDGIVRKANKAALEFAGTDFAQVNGMPFWNTAWWDHPSAPREKLKEWIERAADGESVRYESTHHAADDATVTIDGTIRPVTNEDGRVVSLIAQGKDISERNRIQQELQASERSLRKLYEITSDPELTFEEKLRRILDVGRERLGLSLGFMTRIEDDTQEIVTVEGEHELLREGATSPLSQAYCEATVESDEVIGAADAAAAEWVDGDTYERWGLSCYLGGKIEVHGELYGTFCFADDATREKLFSDSERTFVELLAQWASQELERKRRQEQLEAANAELAATNQRLEQFASVVSHDIRNPLTVAMGHLDAAQERTDDEQLDEVERSLRRIDNLIDDLLTLARQGESVGETETVAPDAVARDAWETVDTPEAAIEVSDPPTVQADESRLRQLFENLFRNAVEHGPDDVTVRVGGLDARRGFYVEDDGPGIPEGEREQVFEQGHTTAPDGTGFGLAIVEQVVDAHDWTITLGESEAGGARFEIGVETSV</sequence>
<dbReference type="SUPFAM" id="SSF55874">
    <property type="entry name" value="ATPase domain of HSP90 chaperone/DNA topoisomerase II/histidine kinase"/>
    <property type="match status" value="1"/>
</dbReference>
<dbReference type="InterPro" id="IPR001610">
    <property type="entry name" value="PAC"/>
</dbReference>
<dbReference type="InterPro" id="IPR036890">
    <property type="entry name" value="HATPase_C_sf"/>
</dbReference>
<dbReference type="Pfam" id="PF08448">
    <property type="entry name" value="PAS_4"/>
    <property type="match status" value="1"/>
</dbReference>
<proteinExistence type="predicted"/>
<dbReference type="InterPro" id="IPR036097">
    <property type="entry name" value="HisK_dim/P_sf"/>
</dbReference>